<evidence type="ECO:0000313" key="2">
    <source>
        <dbReference type="EMBL" id="ROP41611.1"/>
    </source>
</evidence>
<accession>A0A3N1HGM0</accession>
<feature type="transmembrane region" description="Helical" evidence="1">
    <location>
        <begin position="12"/>
        <end position="34"/>
    </location>
</feature>
<dbReference type="AlphaFoldDB" id="A0A3N1HGM0"/>
<keyword evidence="1" id="KW-0812">Transmembrane</keyword>
<dbReference type="Proteomes" id="UP000268727">
    <property type="component" value="Unassembled WGS sequence"/>
</dbReference>
<feature type="transmembrane region" description="Helical" evidence="1">
    <location>
        <begin position="54"/>
        <end position="76"/>
    </location>
</feature>
<keyword evidence="3" id="KW-1185">Reference proteome</keyword>
<keyword evidence="1" id="KW-1133">Transmembrane helix</keyword>
<reference evidence="2 3" key="1">
    <citation type="submission" date="2018-11" db="EMBL/GenBank/DDBJ databases">
        <title>Sequencing the genomes of 1000 actinobacteria strains.</title>
        <authorList>
            <person name="Klenk H.-P."/>
        </authorList>
    </citation>
    <scope>NUCLEOTIDE SEQUENCE [LARGE SCALE GENOMIC DNA]</scope>
    <source>
        <strain evidence="2 3">DSM 44231</strain>
    </source>
</reference>
<evidence type="ECO:0000313" key="3">
    <source>
        <dbReference type="Proteomes" id="UP000268727"/>
    </source>
</evidence>
<sequence length="146" mass="14993">MSASTRLPHPVRAAAMAVAVVFLVVGVLGFVPGITTHLDRIAFAGPGSGAHLFGVFHVSVLHNLVHLLFGVAGLAMARTASAARAYLIGGGAVYLVLWLYGLVVDKASTANFVPVDDADDWLHFGLGLGMVALGAALKGNPHARSA</sequence>
<dbReference type="EMBL" id="RJKM01000001">
    <property type="protein sequence ID" value="ROP41611.1"/>
    <property type="molecule type" value="Genomic_DNA"/>
</dbReference>
<keyword evidence="1" id="KW-0472">Membrane</keyword>
<feature type="transmembrane region" description="Helical" evidence="1">
    <location>
        <begin position="83"/>
        <end position="101"/>
    </location>
</feature>
<protein>
    <submittedName>
        <fullName evidence="2">Uncharacterized protein DUF4383</fullName>
    </submittedName>
</protein>
<proteinExistence type="predicted"/>
<gene>
    <name evidence="2" type="ORF">EDD40_7047</name>
</gene>
<organism evidence="2 3">
    <name type="scientific">Saccharothrix texasensis</name>
    <dbReference type="NCBI Taxonomy" id="103734"/>
    <lineage>
        <taxon>Bacteria</taxon>
        <taxon>Bacillati</taxon>
        <taxon>Actinomycetota</taxon>
        <taxon>Actinomycetes</taxon>
        <taxon>Pseudonocardiales</taxon>
        <taxon>Pseudonocardiaceae</taxon>
        <taxon>Saccharothrix</taxon>
    </lineage>
</organism>
<name>A0A3N1HGM0_9PSEU</name>
<comment type="caution">
    <text evidence="2">The sequence shown here is derived from an EMBL/GenBank/DDBJ whole genome shotgun (WGS) entry which is preliminary data.</text>
</comment>
<dbReference type="Pfam" id="PF14325">
    <property type="entry name" value="DUF4383"/>
    <property type="match status" value="1"/>
</dbReference>
<evidence type="ECO:0000256" key="1">
    <source>
        <dbReference type="SAM" id="Phobius"/>
    </source>
</evidence>
<feature type="transmembrane region" description="Helical" evidence="1">
    <location>
        <begin position="121"/>
        <end position="137"/>
    </location>
</feature>